<dbReference type="GO" id="GO:0016758">
    <property type="term" value="F:hexosyltransferase activity"/>
    <property type="evidence" value="ECO:0007669"/>
    <property type="project" value="UniProtKB-ARBA"/>
</dbReference>
<reference evidence="4 5" key="1">
    <citation type="submission" date="2019-03" db="EMBL/GenBank/DDBJ databases">
        <title>Genomic Encyclopedia of Archaeal and Bacterial Type Strains, Phase II (KMG-II): from individual species to whole genera.</title>
        <authorList>
            <person name="Goeker M."/>
        </authorList>
    </citation>
    <scope>NUCLEOTIDE SEQUENCE [LARGE SCALE GENOMIC DNA]</scope>
    <source>
        <strain evidence="4 5">DSM 25687</strain>
    </source>
</reference>
<evidence type="ECO:0000259" key="3">
    <source>
        <dbReference type="Pfam" id="PF00535"/>
    </source>
</evidence>
<dbReference type="PANTHER" id="PTHR22916">
    <property type="entry name" value="GLYCOSYLTRANSFERASE"/>
    <property type="match status" value="1"/>
</dbReference>
<accession>A0A4R6QBK0</accession>
<organism evidence="4 5">
    <name type="scientific">Flavobacterium dankookense</name>
    <dbReference type="NCBI Taxonomy" id="706186"/>
    <lineage>
        <taxon>Bacteria</taxon>
        <taxon>Pseudomonadati</taxon>
        <taxon>Bacteroidota</taxon>
        <taxon>Flavobacteriia</taxon>
        <taxon>Flavobacteriales</taxon>
        <taxon>Flavobacteriaceae</taxon>
        <taxon>Flavobacterium</taxon>
    </lineage>
</organism>
<evidence type="ECO:0000313" key="4">
    <source>
        <dbReference type="EMBL" id="TDP59193.1"/>
    </source>
</evidence>
<comment type="caution">
    <text evidence="4">The sequence shown here is derived from an EMBL/GenBank/DDBJ whole genome shotgun (WGS) entry which is preliminary data.</text>
</comment>
<dbReference type="OrthoDB" id="396512at2"/>
<dbReference type="Gene3D" id="3.90.550.10">
    <property type="entry name" value="Spore Coat Polysaccharide Biosynthesis Protein SpsA, Chain A"/>
    <property type="match status" value="1"/>
</dbReference>
<keyword evidence="1" id="KW-0328">Glycosyltransferase</keyword>
<keyword evidence="2 4" id="KW-0808">Transferase</keyword>
<dbReference type="Pfam" id="PF00535">
    <property type="entry name" value="Glycos_transf_2"/>
    <property type="match status" value="1"/>
</dbReference>
<evidence type="ECO:0000256" key="2">
    <source>
        <dbReference type="ARBA" id="ARBA00022679"/>
    </source>
</evidence>
<proteinExistence type="predicted"/>
<dbReference type="RefSeq" id="WP_133532735.1">
    <property type="nucleotide sequence ID" value="NZ_SNXR01000013.1"/>
</dbReference>
<dbReference type="CDD" id="cd00761">
    <property type="entry name" value="Glyco_tranf_GTA_type"/>
    <property type="match status" value="1"/>
</dbReference>
<dbReference type="InterPro" id="IPR001173">
    <property type="entry name" value="Glyco_trans_2-like"/>
</dbReference>
<dbReference type="SUPFAM" id="SSF53448">
    <property type="entry name" value="Nucleotide-diphospho-sugar transferases"/>
    <property type="match status" value="1"/>
</dbReference>
<evidence type="ECO:0000313" key="5">
    <source>
        <dbReference type="Proteomes" id="UP000295260"/>
    </source>
</evidence>
<keyword evidence="5" id="KW-1185">Reference proteome</keyword>
<dbReference type="EMBL" id="SNXR01000013">
    <property type="protein sequence ID" value="TDP59193.1"/>
    <property type="molecule type" value="Genomic_DNA"/>
</dbReference>
<dbReference type="Proteomes" id="UP000295260">
    <property type="component" value="Unassembled WGS sequence"/>
</dbReference>
<dbReference type="AlphaFoldDB" id="A0A4R6QBK0"/>
<evidence type="ECO:0000256" key="1">
    <source>
        <dbReference type="ARBA" id="ARBA00022676"/>
    </source>
</evidence>
<dbReference type="PANTHER" id="PTHR22916:SF51">
    <property type="entry name" value="GLYCOSYLTRANSFERASE EPSH-RELATED"/>
    <property type="match status" value="1"/>
</dbReference>
<dbReference type="InterPro" id="IPR029044">
    <property type="entry name" value="Nucleotide-diphossugar_trans"/>
</dbReference>
<feature type="domain" description="Glycosyltransferase 2-like" evidence="3">
    <location>
        <begin position="4"/>
        <end position="138"/>
    </location>
</feature>
<sequence length="329" mass="37669">MLISVIIPVYNVENYIKKGVESVLNQSYTNFELLLVNDGSKDNSPKICDDFASKDSRVKVLHKINGGASDARNQGILAAKGDYLMFLDSDDYWDDNNAIQKVVNRLTESKNVDILLFYWKQINLNTNRVEISNKKYQTEISKNATKTEVLKSLFDTGLFPSSAVITVVNRAFILQNELFFVKGIKAEDVDWTLNVFKQANKIDAINEDFYVVLLNREGSVTSTADVKSIESILFILDKWCPEFIAKNDPLSHLFLGHLSFHYSTCFVIYPNLSNDEKQLVKNRLIAYLYLFKYTHSKKAALVKYIISFLGIELGTKLLDILFRIRKKTR</sequence>
<gene>
    <name evidence="4" type="ORF">BC748_1436</name>
</gene>
<protein>
    <submittedName>
        <fullName evidence="4">Glycosyl transferase family 2</fullName>
    </submittedName>
</protein>
<name>A0A4R6QBK0_9FLAO</name>